<feature type="transmembrane region" description="Helical" evidence="1">
    <location>
        <begin position="118"/>
        <end position="139"/>
    </location>
</feature>
<dbReference type="GO" id="GO:0031505">
    <property type="term" value="P:fungal-type cell wall organization"/>
    <property type="evidence" value="ECO:0007669"/>
    <property type="project" value="TreeGrafter"/>
</dbReference>
<evidence type="ECO:0000256" key="1">
    <source>
        <dbReference type="SAM" id="Phobius"/>
    </source>
</evidence>
<dbReference type="PANTHER" id="PTHR28019:SF2">
    <property type="entry name" value="CELL MEMBRANE PROTEIN YLR413W-RELATED"/>
    <property type="match status" value="1"/>
</dbReference>
<evidence type="ECO:0000313" key="3">
    <source>
        <dbReference type="Proteomes" id="UP000469890"/>
    </source>
</evidence>
<dbReference type="AlphaFoldDB" id="A0A8H4BNL7"/>
<dbReference type="GO" id="GO:0005886">
    <property type="term" value="C:plasma membrane"/>
    <property type="evidence" value="ECO:0007669"/>
    <property type="project" value="InterPro"/>
</dbReference>
<feature type="transmembrane region" description="Helical" evidence="1">
    <location>
        <begin position="151"/>
        <end position="179"/>
    </location>
</feature>
<dbReference type="PANTHER" id="PTHR28019">
    <property type="entry name" value="CELL MEMBRANE PROTEIN YLR413W-RELATED"/>
    <property type="match status" value="1"/>
</dbReference>
<organism evidence="2 3">
    <name type="scientific">Mucor circinelloides f. lusitanicus</name>
    <name type="common">Mucor racemosus var. lusitanicus</name>
    <dbReference type="NCBI Taxonomy" id="29924"/>
    <lineage>
        <taxon>Eukaryota</taxon>
        <taxon>Fungi</taxon>
        <taxon>Fungi incertae sedis</taxon>
        <taxon>Mucoromycota</taxon>
        <taxon>Mucoromycotina</taxon>
        <taxon>Mucoromycetes</taxon>
        <taxon>Mucorales</taxon>
        <taxon>Mucorineae</taxon>
        <taxon>Mucoraceae</taxon>
        <taxon>Mucor</taxon>
    </lineage>
</organism>
<dbReference type="InterPro" id="IPR052413">
    <property type="entry name" value="SUR7_domain"/>
</dbReference>
<reference evidence="2 3" key="1">
    <citation type="submission" date="2019-09" db="EMBL/GenBank/DDBJ databases">
        <authorList>
            <consortium name="DOE Joint Genome Institute"/>
            <person name="Mondo S.J."/>
            <person name="Navarro-Mendoza M.I."/>
            <person name="Perez-Arques C."/>
            <person name="Panchal S."/>
            <person name="Nicolas F.E."/>
            <person name="Ganguly P."/>
            <person name="Pangilinan J."/>
            <person name="Grigoriev I."/>
            <person name="Heitman J."/>
            <person name="Sanya K."/>
            <person name="Garre V."/>
        </authorList>
    </citation>
    <scope>NUCLEOTIDE SEQUENCE [LARGE SCALE GENOMIC DNA]</scope>
    <source>
        <strain evidence="2 3">MU402</strain>
    </source>
</reference>
<dbReference type="GO" id="GO:0051285">
    <property type="term" value="C:cell cortex of cell tip"/>
    <property type="evidence" value="ECO:0007669"/>
    <property type="project" value="TreeGrafter"/>
</dbReference>
<dbReference type="EMBL" id="JAAECE010000002">
    <property type="protein sequence ID" value="KAF1805694.1"/>
    <property type="molecule type" value="Genomic_DNA"/>
</dbReference>
<dbReference type="Proteomes" id="UP000469890">
    <property type="component" value="Unassembled WGS sequence"/>
</dbReference>
<sequence>MRSVPSLFFLHLYSLHIFLQNTIMALFGHLATFFTFAALVLQVFSMIGTTYNQPFLRDLYFVKVYTGSEFVIAGLWSYCTGSNNGGVSMCSKPVPAFNWSNAGGVGSYLDGISNLDRVFLANFILYWIALGFTFLALVITIMSHFRRGPDFLASLMTFMAFVVQMVVFIIILVVCIRGVNAAKGESASVSGNLGPSMWMTLGAFVALLLSSIGYCFACICGPGRVRSHEKV</sequence>
<protein>
    <submittedName>
        <fullName evidence="2">SUR7/PalI family-domain-containing protein</fullName>
    </submittedName>
</protein>
<comment type="caution">
    <text evidence="2">The sequence shown here is derived from an EMBL/GenBank/DDBJ whole genome shotgun (WGS) entry which is preliminary data.</text>
</comment>
<keyword evidence="1" id="KW-0472">Membrane</keyword>
<feature type="transmembrane region" description="Helical" evidence="1">
    <location>
        <begin position="59"/>
        <end position="78"/>
    </location>
</feature>
<feature type="transmembrane region" description="Helical" evidence="1">
    <location>
        <begin position="199"/>
        <end position="220"/>
    </location>
</feature>
<keyword evidence="1" id="KW-0812">Transmembrane</keyword>
<gene>
    <name evidence="2" type="ORF">FB192DRAFT_1364009</name>
</gene>
<dbReference type="InterPro" id="IPR009571">
    <property type="entry name" value="SUR7/Rim9-like_fungi"/>
</dbReference>
<keyword evidence="1" id="KW-1133">Transmembrane helix</keyword>
<dbReference type="Pfam" id="PF06687">
    <property type="entry name" value="SUR7"/>
    <property type="match status" value="1"/>
</dbReference>
<feature type="transmembrane region" description="Helical" evidence="1">
    <location>
        <begin position="23"/>
        <end position="47"/>
    </location>
</feature>
<accession>A0A8H4BNL7</accession>
<name>A0A8H4BNL7_MUCCL</name>
<evidence type="ECO:0000313" key="2">
    <source>
        <dbReference type="EMBL" id="KAF1805694.1"/>
    </source>
</evidence>
<dbReference type="Gene3D" id="1.20.140.150">
    <property type="match status" value="1"/>
</dbReference>
<proteinExistence type="predicted"/>